<name>A0A1M5HN12_9GAMM</name>
<dbReference type="Proteomes" id="UP000184517">
    <property type="component" value="Unassembled WGS sequence"/>
</dbReference>
<evidence type="ECO:0000313" key="2">
    <source>
        <dbReference type="EMBL" id="SHG17301.1"/>
    </source>
</evidence>
<feature type="transmembrane region" description="Helical" evidence="1">
    <location>
        <begin position="110"/>
        <end position="131"/>
    </location>
</feature>
<feature type="transmembrane region" description="Helical" evidence="1">
    <location>
        <begin position="66"/>
        <end position="89"/>
    </location>
</feature>
<dbReference type="InterPro" id="IPR018681">
    <property type="entry name" value="DUF2165_transmembrane"/>
</dbReference>
<dbReference type="Pfam" id="PF09933">
    <property type="entry name" value="DUF2165"/>
    <property type="match status" value="1"/>
</dbReference>
<organism evidence="2 3">
    <name type="scientific">Marinomonas polaris DSM 16579</name>
    <dbReference type="NCBI Taxonomy" id="1122206"/>
    <lineage>
        <taxon>Bacteria</taxon>
        <taxon>Pseudomonadati</taxon>
        <taxon>Pseudomonadota</taxon>
        <taxon>Gammaproteobacteria</taxon>
        <taxon>Oceanospirillales</taxon>
        <taxon>Oceanospirillaceae</taxon>
        <taxon>Marinomonas</taxon>
    </lineage>
</organism>
<dbReference type="RefSeq" id="WP_072840854.1">
    <property type="nucleotide sequence ID" value="NZ_FQVF01000017.1"/>
</dbReference>
<dbReference type="EMBL" id="FQVF01000017">
    <property type="protein sequence ID" value="SHG17301.1"/>
    <property type="molecule type" value="Genomic_DNA"/>
</dbReference>
<evidence type="ECO:0000256" key="1">
    <source>
        <dbReference type="SAM" id="Phobius"/>
    </source>
</evidence>
<gene>
    <name evidence="2" type="ORF">SAMN02745753_03385</name>
</gene>
<reference evidence="3" key="1">
    <citation type="submission" date="2016-11" db="EMBL/GenBank/DDBJ databases">
        <authorList>
            <person name="Varghese N."/>
            <person name="Submissions S."/>
        </authorList>
    </citation>
    <scope>NUCLEOTIDE SEQUENCE [LARGE SCALE GENOMIC DNA]</scope>
    <source>
        <strain evidence="3">DSM 16579</strain>
    </source>
</reference>
<keyword evidence="1" id="KW-0472">Membrane</keyword>
<dbReference type="AlphaFoldDB" id="A0A1M5HN12"/>
<protein>
    <submittedName>
        <fullName evidence="2">Predicted small integral membrane protein</fullName>
    </submittedName>
</protein>
<accession>A0A1M5HN12</accession>
<feature type="transmembrane region" description="Helical" evidence="1">
    <location>
        <begin position="143"/>
        <end position="160"/>
    </location>
</feature>
<keyword evidence="1" id="KW-0812">Transmembrane</keyword>
<dbReference type="STRING" id="1122206.SAMN02745753_03385"/>
<dbReference type="OrthoDB" id="7618855at2"/>
<keyword evidence="3" id="KW-1185">Reference proteome</keyword>
<evidence type="ECO:0000313" key="3">
    <source>
        <dbReference type="Proteomes" id="UP000184517"/>
    </source>
</evidence>
<proteinExistence type="predicted"/>
<keyword evidence="1" id="KW-1133">Transmembrane helix</keyword>
<sequence>MSHLRTIKIVLVGCVALFAGLVAFNNVVDYGSNFAFVQHVLTMDTTFEWNELKYRAVDEPVLHHGFYWLIILTEALVGILCALGAWNMWQKRKLDKKQFNAAKTLANFGLALGVLLWFTGFMTIGAEWFLMWQSLIWNGQASAFRFIVVLFLVLIFINQVEEES</sequence>